<dbReference type="RefSeq" id="WP_189223762.1">
    <property type="nucleotide sequence ID" value="NZ_BMRG01000004.1"/>
</dbReference>
<dbReference type="GO" id="GO:0005829">
    <property type="term" value="C:cytosol"/>
    <property type="evidence" value="ECO:0007669"/>
    <property type="project" value="TreeGrafter"/>
</dbReference>
<dbReference type="SUPFAM" id="SSF51430">
    <property type="entry name" value="NAD(P)-linked oxidoreductase"/>
    <property type="match status" value="1"/>
</dbReference>
<dbReference type="Proteomes" id="UP000639606">
    <property type="component" value="Unassembled WGS sequence"/>
</dbReference>
<reference evidence="2" key="1">
    <citation type="journal article" date="2014" name="Int. J. Syst. Evol. Microbiol.">
        <title>Complete genome sequence of Corynebacterium casei LMG S-19264T (=DSM 44701T), isolated from a smear-ripened cheese.</title>
        <authorList>
            <consortium name="US DOE Joint Genome Institute (JGI-PGF)"/>
            <person name="Walter F."/>
            <person name="Albersmeier A."/>
            <person name="Kalinowski J."/>
            <person name="Ruckert C."/>
        </authorList>
    </citation>
    <scope>NUCLEOTIDE SEQUENCE</scope>
    <source>
        <strain evidence="2">JCM 3313</strain>
    </source>
</reference>
<name>A0A918AM18_9PSEU</name>
<dbReference type="InterPro" id="IPR020471">
    <property type="entry name" value="AKR"/>
</dbReference>
<dbReference type="EMBL" id="BMRG01000004">
    <property type="protein sequence ID" value="GGP55009.1"/>
    <property type="molecule type" value="Genomic_DNA"/>
</dbReference>
<dbReference type="CDD" id="cd19152">
    <property type="entry name" value="AKR_AKR15A"/>
    <property type="match status" value="1"/>
</dbReference>
<evidence type="ECO:0000259" key="1">
    <source>
        <dbReference type="Pfam" id="PF00248"/>
    </source>
</evidence>
<dbReference type="Gene3D" id="3.20.20.100">
    <property type="entry name" value="NADP-dependent oxidoreductase domain"/>
    <property type="match status" value="1"/>
</dbReference>
<dbReference type="Pfam" id="PF00248">
    <property type="entry name" value="Aldo_ket_red"/>
    <property type="match status" value="1"/>
</dbReference>
<protein>
    <submittedName>
        <fullName evidence="2">Oxidoreductase</fullName>
    </submittedName>
</protein>
<feature type="domain" description="NADP-dependent oxidoreductase" evidence="1">
    <location>
        <begin position="6"/>
        <end position="309"/>
    </location>
</feature>
<dbReference type="PANTHER" id="PTHR42686:SF1">
    <property type="entry name" value="GH17980P-RELATED"/>
    <property type="match status" value="1"/>
</dbReference>
<dbReference type="GO" id="GO:0016491">
    <property type="term" value="F:oxidoreductase activity"/>
    <property type="evidence" value="ECO:0007669"/>
    <property type="project" value="InterPro"/>
</dbReference>
<organism evidence="2 3">
    <name type="scientific">Saccharothrix coeruleofusca</name>
    <dbReference type="NCBI Taxonomy" id="33919"/>
    <lineage>
        <taxon>Bacteria</taxon>
        <taxon>Bacillati</taxon>
        <taxon>Actinomycetota</taxon>
        <taxon>Actinomycetes</taxon>
        <taxon>Pseudonocardiales</taxon>
        <taxon>Pseudonocardiaceae</taxon>
        <taxon>Saccharothrix</taxon>
    </lineage>
</organism>
<reference evidence="2" key="2">
    <citation type="submission" date="2020-09" db="EMBL/GenBank/DDBJ databases">
        <authorList>
            <person name="Sun Q."/>
            <person name="Ohkuma M."/>
        </authorList>
    </citation>
    <scope>NUCLEOTIDE SEQUENCE</scope>
    <source>
        <strain evidence="2">JCM 3313</strain>
    </source>
</reference>
<proteinExistence type="predicted"/>
<dbReference type="InterPro" id="IPR023210">
    <property type="entry name" value="NADP_OxRdtase_dom"/>
</dbReference>
<comment type="caution">
    <text evidence="2">The sequence shown here is derived from an EMBL/GenBank/DDBJ whole genome shotgun (WGS) entry which is preliminary data.</text>
</comment>
<dbReference type="PANTHER" id="PTHR42686">
    <property type="entry name" value="GH17980P-RELATED"/>
    <property type="match status" value="1"/>
</dbReference>
<evidence type="ECO:0000313" key="2">
    <source>
        <dbReference type="EMBL" id="GGP55009.1"/>
    </source>
</evidence>
<gene>
    <name evidence="2" type="ORF">GCM10010185_29420</name>
</gene>
<sequence length="321" mass="33916">MIPLSRLGLGGGPLGNLYAEVSEEDALGAVEAAWAAGVRYFDTSPHYGLGLSERRLGAALTGRPRSEFVLSTKVGRVLEPASGTGVDTGFAVPSTHRRVWDFSADGVRRSLESSLERLGVDRVDVLYLHDVDLVEDPVERERAFAEGWPALVELRARGVVRAVGVGVNDWRVAERFVREADPDVVMLAGRYTLLEQGALASFLPACAERGVAVVAAGVFNSGVLARQVVPDDAKYHYADAPPDVLARARAIAEVCRRHGATLPQAAIRFPLGHPAVVGVVVGARSAEEVAQNAAALAAPLPAALWADLRDAGLLDAAAPVP</sequence>
<dbReference type="InterPro" id="IPR036812">
    <property type="entry name" value="NAD(P)_OxRdtase_dom_sf"/>
</dbReference>
<evidence type="ECO:0000313" key="3">
    <source>
        <dbReference type="Proteomes" id="UP000639606"/>
    </source>
</evidence>
<dbReference type="AlphaFoldDB" id="A0A918AM18"/>
<keyword evidence="3" id="KW-1185">Reference proteome</keyword>
<accession>A0A918AM18</accession>